<reference evidence="3" key="1">
    <citation type="journal article" date="2021" name="PeerJ">
        <title>Extensive microbial diversity within the chicken gut microbiome revealed by metagenomics and culture.</title>
        <authorList>
            <person name="Gilroy R."/>
            <person name="Ravi A."/>
            <person name="Getino M."/>
            <person name="Pursley I."/>
            <person name="Horton D.L."/>
            <person name="Alikhan N.F."/>
            <person name="Baker D."/>
            <person name="Gharbi K."/>
            <person name="Hall N."/>
            <person name="Watson M."/>
            <person name="Adriaenssens E.M."/>
            <person name="Foster-Nyarko E."/>
            <person name="Jarju S."/>
            <person name="Secka A."/>
            <person name="Antonio M."/>
            <person name="Oren A."/>
            <person name="Chaudhuri R.R."/>
            <person name="La Ragione R."/>
            <person name="Hildebrand F."/>
            <person name="Pallen M.J."/>
        </authorList>
    </citation>
    <scope>NUCLEOTIDE SEQUENCE</scope>
    <source>
        <strain evidence="3">ChiBcec8-13705</strain>
    </source>
</reference>
<dbReference type="AlphaFoldDB" id="A0A9D2M6R5"/>
<dbReference type="PANTHER" id="PTHR43048:SF5">
    <property type="entry name" value="BLR5325 PROTEIN"/>
    <property type="match status" value="1"/>
</dbReference>
<comment type="caution">
    <text evidence="3">The sequence shown here is derived from an EMBL/GenBank/DDBJ whole genome shotgun (WGS) entry which is preliminary data.</text>
</comment>
<proteinExistence type="predicted"/>
<dbReference type="Pfam" id="PF00903">
    <property type="entry name" value="Glyoxalase"/>
    <property type="match status" value="1"/>
</dbReference>
<dbReference type="InterPro" id="IPR029068">
    <property type="entry name" value="Glyas_Bleomycin-R_OHBP_Dase"/>
</dbReference>
<dbReference type="InterPro" id="IPR051785">
    <property type="entry name" value="MMCE/EMCE_epimerase"/>
</dbReference>
<protein>
    <submittedName>
        <fullName evidence="3">VOC family protein</fullName>
    </submittedName>
</protein>
<reference evidence="3" key="2">
    <citation type="submission" date="2021-04" db="EMBL/GenBank/DDBJ databases">
        <authorList>
            <person name="Gilroy R."/>
        </authorList>
    </citation>
    <scope>NUCLEOTIDE SEQUENCE</scope>
    <source>
        <strain evidence="3">ChiBcec8-13705</strain>
    </source>
</reference>
<feature type="domain" description="VOC" evidence="2">
    <location>
        <begin position="8"/>
        <end position="147"/>
    </location>
</feature>
<dbReference type="InterPro" id="IPR037523">
    <property type="entry name" value="VOC_core"/>
</dbReference>
<evidence type="ECO:0000313" key="3">
    <source>
        <dbReference type="EMBL" id="HJB42117.1"/>
    </source>
</evidence>
<accession>A0A9D2M6R5</accession>
<evidence type="ECO:0000313" key="4">
    <source>
        <dbReference type="Proteomes" id="UP000886803"/>
    </source>
</evidence>
<dbReference type="SUPFAM" id="SSF54593">
    <property type="entry name" value="Glyoxalase/Bleomycin resistance protein/Dihydroxybiphenyl dioxygenase"/>
    <property type="match status" value="1"/>
</dbReference>
<dbReference type="PROSITE" id="PS51819">
    <property type="entry name" value="VOC"/>
    <property type="match status" value="1"/>
</dbReference>
<gene>
    <name evidence="3" type="ORF">H9945_06425</name>
</gene>
<sequence>MQQPLVRGVFQVGVLVTDIDECLRLFCDALGMQVVFEARNQIQPAKGLSGVDGQVMDVLMLHGEGGVDLEIHRYVDPAGVPHPPMQHNEIGSMHFMLRVQDIQAVVDKVTALGYSMMTPIVESEKVPGFKYAYFRGPDGMMVELHEGDLPEAGRVRPLPKQEAAR</sequence>
<organism evidence="3 4">
    <name type="scientific">Candidatus Gemmiger avicola</name>
    <dbReference type="NCBI Taxonomy" id="2838605"/>
    <lineage>
        <taxon>Bacteria</taxon>
        <taxon>Bacillati</taxon>
        <taxon>Bacillota</taxon>
        <taxon>Clostridia</taxon>
        <taxon>Eubacteriales</taxon>
        <taxon>Gemmiger</taxon>
    </lineage>
</organism>
<dbReference type="InterPro" id="IPR004360">
    <property type="entry name" value="Glyas_Fos-R_dOase_dom"/>
</dbReference>
<name>A0A9D2M6R5_9FIRM</name>
<dbReference type="Proteomes" id="UP000886803">
    <property type="component" value="Unassembled WGS sequence"/>
</dbReference>
<evidence type="ECO:0000259" key="2">
    <source>
        <dbReference type="PROSITE" id="PS51819"/>
    </source>
</evidence>
<dbReference type="EMBL" id="DWYG01000106">
    <property type="protein sequence ID" value="HJB42117.1"/>
    <property type="molecule type" value="Genomic_DNA"/>
</dbReference>
<dbReference type="GO" id="GO:0046872">
    <property type="term" value="F:metal ion binding"/>
    <property type="evidence" value="ECO:0007669"/>
    <property type="project" value="UniProtKB-KW"/>
</dbReference>
<evidence type="ECO:0000256" key="1">
    <source>
        <dbReference type="ARBA" id="ARBA00022723"/>
    </source>
</evidence>
<dbReference type="Gene3D" id="3.10.180.10">
    <property type="entry name" value="2,3-Dihydroxybiphenyl 1,2-Dioxygenase, domain 1"/>
    <property type="match status" value="1"/>
</dbReference>
<keyword evidence="1" id="KW-0479">Metal-binding</keyword>
<dbReference type="GO" id="GO:0046491">
    <property type="term" value="P:L-methylmalonyl-CoA metabolic process"/>
    <property type="evidence" value="ECO:0007669"/>
    <property type="project" value="TreeGrafter"/>
</dbReference>
<dbReference type="PANTHER" id="PTHR43048">
    <property type="entry name" value="METHYLMALONYL-COA EPIMERASE"/>
    <property type="match status" value="1"/>
</dbReference>
<dbReference type="GO" id="GO:0004493">
    <property type="term" value="F:methylmalonyl-CoA epimerase activity"/>
    <property type="evidence" value="ECO:0007669"/>
    <property type="project" value="TreeGrafter"/>
</dbReference>